<dbReference type="Proteomes" id="UP001050975">
    <property type="component" value="Unassembled WGS sequence"/>
</dbReference>
<dbReference type="InterPro" id="IPR010982">
    <property type="entry name" value="Lambda_DNA-bd_dom_sf"/>
</dbReference>
<protein>
    <recommendedName>
        <fullName evidence="1">HTH cro/C1-type domain-containing protein</fullName>
    </recommendedName>
</protein>
<dbReference type="EMBL" id="BLAY01000099">
    <property type="protein sequence ID" value="GET40745.1"/>
    <property type="molecule type" value="Genomic_DNA"/>
</dbReference>
<dbReference type="SUPFAM" id="SSF47413">
    <property type="entry name" value="lambda repressor-like DNA-binding domains"/>
    <property type="match status" value="1"/>
</dbReference>
<dbReference type="CDD" id="cd00093">
    <property type="entry name" value="HTH_XRE"/>
    <property type="match status" value="1"/>
</dbReference>
<keyword evidence="3" id="KW-1185">Reference proteome</keyword>
<evidence type="ECO:0000313" key="3">
    <source>
        <dbReference type="Proteomes" id="UP001050975"/>
    </source>
</evidence>
<dbReference type="PROSITE" id="PS50943">
    <property type="entry name" value="HTH_CROC1"/>
    <property type="match status" value="1"/>
</dbReference>
<evidence type="ECO:0000313" key="2">
    <source>
        <dbReference type="EMBL" id="GET40745.1"/>
    </source>
</evidence>
<dbReference type="Pfam" id="PF01381">
    <property type="entry name" value="HTH_3"/>
    <property type="match status" value="1"/>
</dbReference>
<dbReference type="AlphaFoldDB" id="A0AAV3XFU6"/>
<dbReference type="GO" id="GO:0003677">
    <property type="term" value="F:DNA binding"/>
    <property type="evidence" value="ECO:0007669"/>
    <property type="project" value="InterPro"/>
</dbReference>
<sequence>MARTPGIRVSPEHIQTVKQTLYRRFPRQIDLAEAVGVSRSTVTSYFNGKPVSPTNFIEISNKLGLNWQAISYRQINKFEPNPLLLYDEMMQEYAWLFEQRLLVILISMLR</sequence>
<accession>A0AAV3XFU6</accession>
<organism evidence="2 3">
    <name type="scientific">Microseira wollei NIES-4236</name>
    <dbReference type="NCBI Taxonomy" id="2530354"/>
    <lineage>
        <taxon>Bacteria</taxon>
        <taxon>Bacillati</taxon>
        <taxon>Cyanobacteriota</taxon>
        <taxon>Cyanophyceae</taxon>
        <taxon>Oscillatoriophycideae</taxon>
        <taxon>Aerosakkonematales</taxon>
        <taxon>Aerosakkonemataceae</taxon>
        <taxon>Microseira</taxon>
    </lineage>
</organism>
<name>A0AAV3XFU6_9CYAN</name>
<dbReference type="Gene3D" id="1.10.260.40">
    <property type="entry name" value="lambda repressor-like DNA-binding domains"/>
    <property type="match status" value="1"/>
</dbReference>
<proteinExistence type="predicted"/>
<gene>
    <name evidence="2" type="ORF">MiSe_55560</name>
</gene>
<dbReference type="InterPro" id="IPR001387">
    <property type="entry name" value="Cro/C1-type_HTH"/>
</dbReference>
<evidence type="ECO:0000259" key="1">
    <source>
        <dbReference type="PROSITE" id="PS50943"/>
    </source>
</evidence>
<feature type="domain" description="HTH cro/C1-type" evidence="1">
    <location>
        <begin position="28"/>
        <end position="70"/>
    </location>
</feature>
<dbReference type="RefSeq" id="WP_226586846.1">
    <property type="nucleotide sequence ID" value="NZ_BLAY01000099.1"/>
</dbReference>
<reference evidence="2" key="1">
    <citation type="submission" date="2019-10" db="EMBL/GenBank/DDBJ databases">
        <title>Draft genome sequece of Microseira wollei NIES-4236.</title>
        <authorList>
            <person name="Yamaguchi H."/>
            <person name="Suzuki S."/>
            <person name="Kawachi M."/>
        </authorList>
    </citation>
    <scope>NUCLEOTIDE SEQUENCE</scope>
    <source>
        <strain evidence="2">NIES-4236</strain>
    </source>
</reference>
<comment type="caution">
    <text evidence="2">The sequence shown here is derived from an EMBL/GenBank/DDBJ whole genome shotgun (WGS) entry which is preliminary data.</text>
</comment>